<dbReference type="Proteomes" id="UP001569904">
    <property type="component" value="Unassembled WGS sequence"/>
</dbReference>
<feature type="region of interest" description="Disordered" evidence="4">
    <location>
        <begin position="50"/>
        <end position="75"/>
    </location>
</feature>
<dbReference type="EMBL" id="JAXCEH010000019">
    <property type="protein sequence ID" value="MFA1557143.1"/>
    <property type="molecule type" value="Genomic_DNA"/>
</dbReference>
<feature type="compositionally biased region" description="Basic and acidic residues" evidence="4">
    <location>
        <begin position="57"/>
        <end position="74"/>
    </location>
</feature>
<evidence type="ECO:0000313" key="8">
    <source>
        <dbReference type="Proteomes" id="UP001569904"/>
    </source>
</evidence>
<dbReference type="Pfam" id="PF06722">
    <property type="entry name" value="EryCIII-like_C"/>
    <property type="match status" value="1"/>
</dbReference>
<dbReference type="Pfam" id="PF21036">
    <property type="entry name" value="EryCIII-like_N"/>
    <property type="match status" value="1"/>
</dbReference>
<keyword evidence="2" id="KW-0328">Glycosyltransferase</keyword>
<keyword evidence="8" id="KW-1185">Reference proteome</keyword>
<dbReference type="InterPro" id="IPR050426">
    <property type="entry name" value="Glycosyltransferase_28"/>
</dbReference>
<comment type="similarity">
    <text evidence="1">Belongs to the glycosyltransferase 28 family.</text>
</comment>
<dbReference type="Gene3D" id="3.40.50.2000">
    <property type="entry name" value="Glycogen Phosphorylase B"/>
    <property type="match status" value="2"/>
</dbReference>
<evidence type="ECO:0000313" key="7">
    <source>
        <dbReference type="EMBL" id="MFA1557143.1"/>
    </source>
</evidence>
<evidence type="ECO:0000256" key="4">
    <source>
        <dbReference type="SAM" id="MobiDB-lite"/>
    </source>
</evidence>
<evidence type="ECO:0000256" key="3">
    <source>
        <dbReference type="ARBA" id="ARBA00022679"/>
    </source>
</evidence>
<evidence type="ECO:0000259" key="5">
    <source>
        <dbReference type="Pfam" id="PF06722"/>
    </source>
</evidence>
<dbReference type="PANTHER" id="PTHR48050">
    <property type="entry name" value="STEROL 3-BETA-GLUCOSYLTRANSFERASE"/>
    <property type="match status" value="1"/>
</dbReference>
<sequence length="383" mass="39893">MRVLFTTCPGHGHFFPMVPLAWASRAAGHEVMVAAPEGFLPVVIGTGLPGTPSSGPLDRKEIMRPEPTPDRESAVRSAGRGFGRMAAHTLDGLAGIVRSWKPDLLVSEPTEHAGPIAATAGGVPYAVQSIGLRFRPQLHAAAAAGFADVRRPGLDKIDKIDKIDEVAPPALDLDVCPPEFQLPGLGNGRPMRYVPYNGASALPPALGDPLGAPLVCVTAGSFLARDEGVRRLFVDIVDELGRMRVYVALAMDPDLVPLMGRLLDHVVAAGWLPLDLLLPRCALIVHHGGAGTVMTALTHGVPQLVIPYLMDGFDYADQVARTGVGRSLPATAGRDAVREAVAALLDDDGSAAKAAGVAETIAAGPAPARIVPELESIAQGVAA</sequence>
<dbReference type="InterPro" id="IPR010610">
    <property type="entry name" value="EryCIII-like_C"/>
</dbReference>
<name>A0ABV4R5J8_9ACTN</name>
<dbReference type="InterPro" id="IPR002213">
    <property type="entry name" value="UDP_glucos_trans"/>
</dbReference>
<dbReference type="RefSeq" id="WP_371943886.1">
    <property type="nucleotide sequence ID" value="NZ_JAXCEH010000019.1"/>
</dbReference>
<accession>A0ABV4R5J8</accession>
<dbReference type="InterPro" id="IPR048284">
    <property type="entry name" value="EryCIII-like_N"/>
</dbReference>
<proteinExistence type="inferred from homology"/>
<evidence type="ECO:0000259" key="6">
    <source>
        <dbReference type="Pfam" id="PF21036"/>
    </source>
</evidence>
<keyword evidence="3" id="KW-0808">Transferase</keyword>
<organism evidence="7 8">
    <name type="scientific">Actinomadura chokoriensis</name>
    <dbReference type="NCBI Taxonomy" id="454156"/>
    <lineage>
        <taxon>Bacteria</taxon>
        <taxon>Bacillati</taxon>
        <taxon>Actinomycetota</taxon>
        <taxon>Actinomycetes</taxon>
        <taxon>Streptosporangiales</taxon>
        <taxon>Thermomonosporaceae</taxon>
        <taxon>Actinomadura</taxon>
    </lineage>
</organism>
<dbReference type="PANTHER" id="PTHR48050:SF13">
    <property type="entry name" value="STEROL 3-BETA-GLUCOSYLTRANSFERASE UGT80A2"/>
    <property type="match status" value="1"/>
</dbReference>
<evidence type="ECO:0000256" key="1">
    <source>
        <dbReference type="ARBA" id="ARBA00006962"/>
    </source>
</evidence>
<protein>
    <submittedName>
        <fullName evidence="7">DUF1205 domain-containing protein</fullName>
    </submittedName>
</protein>
<feature type="domain" description="Erythromycin biosynthesis protein CIII-like N-terminal" evidence="6">
    <location>
        <begin position="22"/>
        <end position="220"/>
    </location>
</feature>
<dbReference type="SUPFAM" id="SSF53756">
    <property type="entry name" value="UDP-Glycosyltransferase/glycogen phosphorylase"/>
    <property type="match status" value="1"/>
</dbReference>
<gene>
    <name evidence="7" type="ORF">SM436_25990</name>
</gene>
<comment type="caution">
    <text evidence="7">The sequence shown here is derived from an EMBL/GenBank/DDBJ whole genome shotgun (WGS) entry which is preliminary data.</text>
</comment>
<feature type="domain" description="Erythromycin biosynthesis protein CIII-like C-terminal" evidence="5">
    <location>
        <begin position="236"/>
        <end position="376"/>
    </location>
</feature>
<evidence type="ECO:0000256" key="2">
    <source>
        <dbReference type="ARBA" id="ARBA00022676"/>
    </source>
</evidence>
<dbReference type="CDD" id="cd03784">
    <property type="entry name" value="GT1_Gtf-like"/>
    <property type="match status" value="1"/>
</dbReference>
<reference evidence="7 8" key="1">
    <citation type="submission" date="2023-11" db="EMBL/GenBank/DDBJ databases">
        <title>Actinomadura monticuli sp. nov., isolated from volcanic ash.</title>
        <authorList>
            <person name="Lee S.D."/>
            <person name="Yang H."/>
            <person name="Kim I.S."/>
        </authorList>
    </citation>
    <scope>NUCLEOTIDE SEQUENCE [LARGE SCALE GENOMIC DNA]</scope>
    <source>
        <strain evidence="7 8">DSM 45346</strain>
    </source>
</reference>